<feature type="domain" description="AraC effector-binding" evidence="1">
    <location>
        <begin position="3"/>
        <end position="146"/>
    </location>
</feature>
<dbReference type="Proteomes" id="UP001493487">
    <property type="component" value="Unassembled WGS sequence"/>
</dbReference>
<protein>
    <submittedName>
        <fullName evidence="2">GyrI-like domain-containing protein</fullName>
    </submittedName>
</protein>
<dbReference type="InterPro" id="IPR029441">
    <property type="entry name" value="Cass2"/>
</dbReference>
<proteinExistence type="predicted"/>
<evidence type="ECO:0000259" key="1">
    <source>
        <dbReference type="SMART" id="SM00871"/>
    </source>
</evidence>
<keyword evidence="3" id="KW-1185">Reference proteome</keyword>
<dbReference type="InterPro" id="IPR011256">
    <property type="entry name" value="Reg_factor_effector_dom_sf"/>
</dbReference>
<dbReference type="SMART" id="SM00871">
    <property type="entry name" value="AraC_E_bind"/>
    <property type="match status" value="1"/>
</dbReference>
<dbReference type="SUPFAM" id="SSF55136">
    <property type="entry name" value="Probable bacterial effector-binding domain"/>
    <property type="match status" value="1"/>
</dbReference>
<accession>A0ABV1KXK9</accession>
<evidence type="ECO:0000313" key="3">
    <source>
        <dbReference type="Proteomes" id="UP001493487"/>
    </source>
</evidence>
<gene>
    <name evidence="2" type="ORF">QJS35_17710</name>
</gene>
<reference evidence="2 3" key="1">
    <citation type="journal article" date="2023" name="Genome Announc.">
        <title>Pan-Genome Analyses of the Genus Cohnella and Proposal of the Novel Species Cohnella silvisoli sp. nov., Isolated from Forest Soil.</title>
        <authorList>
            <person name="Wang C."/>
            <person name="Mao L."/>
            <person name="Bao G."/>
            <person name="Zhu H."/>
        </authorList>
    </citation>
    <scope>NUCLEOTIDE SEQUENCE [LARGE SCALE GENOMIC DNA]</scope>
    <source>
        <strain evidence="2 3">NL03-T5-1</strain>
    </source>
</reference>
<sequence length="147" mass="17056">MSNQVKLVSLQEKKFVGLPVTSPFEAHQPERIDEAKQIFIERRHEIKAVVNPNEYVCPHYTSEVLFTYFFCMEVSEITDVPNGMIGFTLPAHTYALTRSDQDPYEVIHSFLRDIGKESNQRALAMEIYSFDNPQWPSQVDVYLPIKE</sequence>
<organism evidence="2 3">
    <name type="scientific">Cohnella silvisoli</name>
    <dbReference type="NCBI Taxonomy" id="2873699"/>
    <lineage>
        <taxon>Bacteria</taxon>
        <taxon>Bacillati</taxon>
        <taxon>Bacillota</taxon>
        <taxon>Bacilli</taxon>
        <taxon>Bacillales</taxon>
        <taxon>Paenibacillaceae</taxon>
        <taxon>Cohnella</taxon>
    </lineage>
</organism>
<dbReference type="InterPro" id="IPR010499">
    <property type="entry name" value="AraC_E-bd"/>
</dbReference>
<dbReference type="EMBL" id="JASKHM010000010">
    <property type="protein sequence ID" value="MEQ4484237.1"/>
    <property type="molecule type" value="Genomic_DNA"/>
</dbReference>
<evidence type="ECO:0000313" key="2">
    <source>
        <dbReference type="EMBL" id="MEQ4484237.1"/>
    </source>
</evidence>
<name>A0ABV1KXK9_9BACL</name>
<dbReference type="RefSeq" id="WP_232186619.1">
    <property type="nucleotide sequence ID" value="NZ_JAIOAP010000009.1"/>
</dbReference>
<comment type="caution">
    <text evidence="2">The sequence shown here is derived from an EMBL/GenBank/DDBJ whole genome shotgun (WGS) entry which is preliminary data.</text>
</comment>
<dbReference type="Gene3D" id="3.20.80.10">
    <property type="entry name" value="Regulatory factor, effector binding domain"/>
    <property type="match status" value="1"/>
</dbReference>
<dbReference type="Pfam" id="PF14526">
    <property type="entry name" value="Cass2"/>
    <property type="match status" value="1"/>
</dbReference>